<feature type="domain" description="RagB/SusD" evidence="7">
    <location>
        <begin position="277"/>
        <end position="451"/>
    </location>
</feature>
<dbReference type="Pfam" id="PF14322">
    <property type="entry name" value="SusD-like_3"/>
    <property type="match status" value="1"/>
</dbReference>
<evidence type="ECO:0000256" key="2">
    <source>
        <dbReference type="ARBA" id="ARBA00006275"/>
    </source>
</evidence>
<sequence length="482" mass="52969">MKTTIKSFIVLLSVLALAGCNKDFLDVEPPSSLTGNSYFRNATDAEASIAAAYKPLQSTGNLAKITEAPLEDIVIFNTQGLNLDSWSFDANDAIIDDVWQNAYEGVFRANVVLGQVPKISMPDAQKNRILGEARFLRAYYYFQLVTNFGDVPLVKEADPADPSKAALARSPQTEVYTFIVDDLKQAETLLPAQSAYAAADIGRASKGAAQALLGKVYLYQKNYPLAESTLNTVINTGGYSLVPNFADLLIKDNNSESILEVQFADLPGQGTARITNDYPQGQGGFANLLPSQSLVDAFENYSGPTAINGKDPRLFHSIFRDQDPYDAVSPRFLKAWTPTGYARRKGMFPVIRTNNGNLGINFPLIRLADVLLMYAEAANENNHPADAINAINKVRARPTVAMPPLPAPGYPVGTKQEIFNAIVHERRVELAFEYHRLNDLRRWGLAAATLGSLGYTDPKHKYFPIPQQEINTNPKLVQNQGY</sequence>
<reference evidence="10" key="1">
    <citation type="submission" date="2017-02" db="EMBL/GenBank/DDBJ databases">
        <authorList>
            <person name="Varghese N."/>
            <person name="Submissions S."/>
        </authorList>
    </citation>
    <scope>NUCLEOTIDE SEQUENCE [LARGE SCALE GENOMIC DNA]</scope>
    <source>
        <strain evidence="10">DSM 22385</strain>
    </source>
</reference>
<feature type="domain" description="SusD-like N-terminal" evidence="8">
    <location>
        <begin position="23"/>
        <end position="218"/>
    </location>
</feature>
<dbReference type="GO" id="GO:0009279">
    <property type="term" value="C:cell outer membrane"/>
    <property type="evidence" value="ECO:0007669"/>
    <property type="project" value="UniProtKB-SubCell"/>
</dbReference>
<feature type="signal peptide" evidence="6">
    <location>
        <begin position="1"/>
        <end position="18"/>
    </location>
</feature>
<dbReference type="InterPro" id="IPR012944">
    <property type="entry name" value="SusD_RagB_dom"/>
</dbReference>
<dbReference type="InterPro" id="IPR011990">
    <property type="entry name" value="TPR-like_helical_dom_sf"/>
</dbReference>
<proteinExistence type="inferred from homology"/>
<evidence type="ECO:0000256" key="6">
    <source>
        <dbReference type="SAM" id="SignalP"/>
    </source>
</evidence>
<evidence type="ECO:0000256" key="3">
    <source>
        <dbReference type="ARBA" id="ARBA00022729"/>
    </source>
</evidence>
<keyword evidence="10" id="KW-1185">Reference proteome</keyword>
<comment type="subcellular location">
    <subcellularLocation>
        <location evidence="1">Cell outer membrane</location>
    </subcellularLocation>
</comment>
<name>A0A1T5EDT2_9SPHI</name>
<accession>A0A1T5EDT2</accession>
<keyword evidence="5" id="KW-0998">Cell outer membrane</keyword>
<evidence type="ECO:0000256" key="5">
    <source>
        <dbReference type="ARBA" id="ARBA00023237"/>
    </source>
</evidence>
<protein>
    <submittedName>
        <fullName evidence="9">Starch-binding associating with outer membrane</fullName>
    </submittedName>
</protein>
<gene>
    <name evidence="9" type="ORF">SAMN05661099_2926</name>
</gene>
<evidence type="ECO:0000313" key="9">
    <source>
        <dbReference type="EMBL" id="SKB82081.1"/>
    </source>
</evidence>
<organism evidence="9 10">
    <name type="scientific">Daejeonella lutea</name>
    <dbReference type="NCBI Taxonomy" id="572036"/>
    <lineage>
        <taxon>Bacteria</taxon>
        <taxon>Pseudomonadati</taxon>
        <taxon>Bacteroidota</taxon>
        <taxon>Sphingobacteriia</taxon>
        <taxon>Sphingobacteriales</taxon>
        <taxon>Sphingobacteriaceae</taxon>
        <taxon>Daejeonella</taxon>
    </lineage>
</organism>
<dbReference type="STRING" id="572036.SAMN05661099_2926"/>
<dbReference type="EMBL" id="FUYR01000003">
    <property type="protein sequence ID" value="SKB82081.1"/>
    <property type="molecule type" value="Genomic_DNA"/>
</dbReference>
<evidence type="ECO:0000259" key="7">
    <source>
        <dbReference type="Pfam" id="PF07980"/>
    </source>
</evidence>
<evidence type="ECO:0000259" key="8">
    <source>
        <dbReference type="Pfam" id="PF14322"/>
    </source>
</evidence>
<keyword evidence="4" id="KW-0472">Membrane</keyword>
<dbReference type="AlphaFoldDB" id="A0A1T5EDT2"/>
<evidence type="ECO:0000313" key="10">
    <source>
        <dbReference type="Proteomes" id="UP000189981"/>
    </source>
</evidence>
<dbReference type="SUPFAM" id="SSF48452">
    <property type="entry name" value="TPR-like"/>
    <property type="match status" value="1"/>
</dbReference>
<dbReference type="RefSeq" id="WP_079703440.1">
    <property type="nucleotide sequence ID" value="NZ_FUYR01000003.1"/>
</dbReference>
<dbReference type="CDD" id="cd08977">
    <property type="entry name" value="SusD"/>
    <property type="match status" value="1"/>
</dbReference>
<dbReference type="Gene3D" id="1.25.40.390">
    <property type="match status" value="1"/>
</dbReference>
<comment type="similarity">
    <text evidence="2">Belongs to the SusD family.</text>
</comment>
<dbReference type="InterPro" id="IPR033985">
    <property type="entry name" value="SusD-like_N"/>
</dbReference>
<dbReference type="OrthoDB" id="5694214at2"/>
<dbReference type="Proteomes" id="UP000189981">
    <property type="component" value="Unassembled WGS sequence"/>
</dbReference>
<keyword evidence="3 6" id="KW-0732">Signal</keyword>
<evidence type="ECO:0000256" key="1">
    <source>
        <dbReference type="ARBA" id="ARBA00004442"/>
    </source>
</evidence>
<evidence type="ECO:0000256" key="4">
    <source>
        <dbReference type="ARBA" id="ARBA00023136"/>
    </source>
</evidence>
<feature type="chain" id="PRO_5012662351" evidence="6">
    <location>
        <begin position="19"/>
        <end position="482"/>
    </location>
</feature>
<dbReference type="Pfam" id="PF07980">
    <property type="entry name" value="SusD_RagB"/>
    <property type="match status" value="1"/>
</dbReference>
<dbReference type="PROSITE" id="PS51257">
    <property type="entry name" value="PROKAR_LIPOPROTEIN"/>
    <property type="match status" value="1"/>
</dbReference>